<dbReference type="Proteomes" id="UP000190637">
    <property type="component" value="Unassembled WGS sequence"/>
</dbReference>
<dbReference type="SUPFAM" id="SSF53335">
    <property type="entry name" value="S-adenosyl-L-methionine-dependent methyltransferases"/>
    <property type="match status" value="1"/>
</dbReference>
<organism evidence="12 13">
    <name type="scientific">Marinactinospora thermotolerans DSM 45154</name>
    <dbReference type="NCBI Taxonomy" id="1122192"/>
    <lineage>
        <taxon>Bacteria</taxon>
        <taxon>Bacillati</taxon>
        <taxon>Actinomycetota</taxon>
        <taxon>Actinomycetes</taxon>
        <taxon>Streptosporangiales</taxon>
        <taxon>Nocardiopsidaceae</taxon>
        <taxon>Marinactinospora</taxon>
    </lineage>
</organism>
<dbReference type="EMBL" id="FUWS01000009">
    <property type="protein sequence ID" value="SKA25491.1"/>
    <property type="molecule type" value="Genomic_DNA"/>
</dbReference>
<reference evidence="12 13" key="1">
    <citation type="submission" date="2017-02" db="EMBL/GenBank/DDBJ databases">
        <authorList>
            <person name="Peterson S.W."/>
        </authorList>
    </citation>
    <scope>NUCLEOTIDE SEQUENCE [LARGE SCALE GENOMIC DNA]</scope>
    <source>
        <strain evidence="12 13">DSM 45154</strain>
    </source>
</reference>
<dbReference type="InterPro" id="IPR000682">
    <property type="entry name" value="PCMT"/>
</dbReference>
<gene>
    <name evidence="12" type="ORF">SAMN02745673_03311</name>
</gene>
<keyword evidence="5" id="KW-0963">Cytoplasm</keyword>
<evidence type="ECO:0000313" key="12">
    <source>
        <dbReference type="EMBL" id="SKA25491.1"/>
    </source>
</evidence>
<dbReference type="Pfam" id="PF01135">
    <property type="entry name" value="PCMT"/>
    <property type="match status" value="1"/>
</dbReference>
<dbReference type="GO" id="GO:0005737">
    <property type="term" value="C:cytoplasm"/>
    <property type="evidence" value="ECO:0007669"/>
    <property type="project" value="UniProtKB-SubCell"/>
</dbReference>
<evidence type="ECO:0000256" key="7">
    <source>
        <dbReference type="ARBA" id="ARBA00022679"/>
    </source>
</evidence>
<keyword evidence="6 12" id="KW-0489">Methyltransferase</keyword>
<dbReference type="InterPro" id="IPR029063">
    <property type="entry name" value="SAM-dependent_MTases_sf"/>
</dbReference>
<keyword evidence="13" id="KW-1185">Reference proteome</keyword>
<dbReference type="CDD" id="cd02440">
    <property type="entry name" value="AdoMet_MTases"/>
    <property type="match status" value="1"/>
</dbReference>
<sequence>MARKIPPAWRAAFMAVPRHLFIPDTVWVREEGRPVPLRRADSPERWLEACYSDEPIAVQLDDGDGSGRGYVTSSASMPSVVALMLEAAELRFGHRVLEIGTGTGFNAALIACRVGIDNTTTVEIDADLAEQAREALKNAGWPVETVAADGTQGYPPGAPYDRILSTASVYKVPYPWIEQAAPGGKVVTPWGTAFHSGALLRLYVNGDGTASGHFEGDTGFMWVRGQRPPHGAVEDRVSPEHDYAETVTDLHPYEPVGDFSASFAIGALVPGMTSTLVYDRDDPASQRYTVYLMDPGSGSWASWRIQPGPHEYVVKQHGPRSLFDELARAYQWWKEAGKPDHTRFGLTVTPDRQIVWLDDPAHPVA</sequence>
<dbReference type="PROSITE" id="PS01279">
    <property type="entry name" value="PCMT"/>
    <property type="match status" value="1"/>
</dbReference>
<dbReference type="GO" id="GO:0004719">
    <property type="term" value="F:protein-L-isoaspartate (D-aspartate) O-methyltransferase activity"/>
    <property type="evidence" value="ECO:0007669"/>
    <property type="project" value="UniProtKB-EC"/>
</dbReference>
<dbReference type="Gene3D" id="3.40.50.150">
    <property type="entry name" value="Vaccinia Virus protein VP39"/>
    <property type="match status" value="1"/>
</dbReference>
<comment type="subcellular location">
    <subcellularLocation>
        <location evidence="1">Cytoplasm</location>
    </subcellularLocation>
</comment>
<accession>A0A1T4SC87</accession>
<dbReference type="PANTHER" id="PTHR11579:SF0">
    <property type="entry name" value="PROTEIN-L-ISOASPARTATE(D-ASPARTATE) O-METHYLTRANSFERASE"/>
    <property type="match status" value="1"/>
</dbReference>
<evidence type="ECO:0000256" key="3">
    <source>
        <dbReference type="ARBA" id="ARBA00011890"/>
    </source>
</evidence>
<name>A0A1T4SC87_9ACTN</name>
<evidence type="ECO:0000256" key="2">
    <source>
        <dbReference type="ARBA" id="ARBA00005369"/>
    </source>
</evidence>
<evidence type="ECO:0000256" key="8">
    <source>
        <dbReference type="ARBA" id="ARBA00022691"/>
    </source>
</evidence>
<evidence type="ECO:0000256" key="5">
    <source>
        <dbReference type="ARBA" id="ARBA00022490"/>
    </source>
</evidence>
<keyword evidence="7 12" id="KW-0808">Transferase</keyword>
<dbReference type="PANTHER" id="PTHR11579">
    <property type="entry name" value="PROTEIN-L-ISOASPARTATE O-METHYLTRANSFERASE"/>
    <property type="match status" value="1"/>
</dbReference>
<dbReference type="AlphaFoldDB" id="A0A1T4SC87"/>
<evidence type="ECO:0000256" key="4">
    <source>
        <dbReference type="ARBA" id="ARBA00013346"/>
    </source>
</evidence>
<evidence type="ECO:0000313" key="13">
    <source>
        <dbReference type="Proteomes" id="UP000190637"/>
    </source>
</evidence>
<protein>
    <recommendedName>
        <fullName evidence="4">Protein-L-isoaspartate O-methyltransferase</fullName>
        <ecNumber evidence="3">2.1.1.77</ecNumber>
    </recommendedName>
    <alternativeName>
        <fullName evidence="11">L-isoaspartyl protein carboxyl methyltransferase</fullName>
    </alternativeName>
    <alternativeName>
        <fullName evidence="9">Protein L-isoaspartyl methyltransferase</fullName>
    </alternativeName>
    <alternativeName>
        <fullName evidence="10">Protein-beta-aspartate methyltransferase</fullName>
    </alternativeName>
</protein>
<evidence type="ECO:0000256" key="11">
    <source>
        <dbReference type="ARBA" id="ARBA00031350"/>
    </source>
</evidence>
<evidence type="ECO:0000256" key="6">
    <source>
        <dbReference type="ARBA" id="ARBA00022603"/>
    </source>
</evidence>
<proteinExistence type="inferred from homology"/>
<evidence type="ECO:0000256" key="10">
    <source>
        <dbReference type="ARBA" id="ARBA00031323"/>
    </source>
</evidence>
<evidence type="ECO:0000256" key="9">
    <source>
        <dbReference type="ARBA" id="ARBA00030757"/>
    </source>
</evidence>
<comment type="similarity">
    <text evidence="2">Belongs to the methyltransferase superfamily. L-isoaspartyl/D-aspartyl protein methyltransferase family.</text>
</comment>
<evidence type="ECO:0000256" key="1">
    <source>
        <dbReference type="ARBA" id="ARBA00004496"/>
    </source>
</evidence>
<dbReference type="GO" id="GO:0032259">
    <property type="term" value="P:methylation"/>
    <property type="evidence" value="ECO:0007669"/>
    <property type="project" value="UniProtKB-KW"/>
</dbReference>
<dbReference type="EC" id="2.1.1.77" evidence="3"/>
<keyword evidence="8" id="KW-0949">S-adenosyl-L-methionine</keyword>